<feature type="transmembrane region" description="Helical" evidence="1">
    <location>
        <begin position="6"/>
        <end position="24"/>
    </location>
</feature>
<sequence length="122" mass="14281">MQSLIIYYIIFEDILSSIFLKILIVNTVSKHYQNLTHNSFVTRRIKYASKSTLKIVKVTEQYFKSIIINKHTLLMKNIDQKIILTIQNLLSLDSSILPQCDKCHEAIDLYSTPHSNIFKYKT</sequence>
<dbReference type="EMBL" id="VUJU01009919">
    <property type="protein sequence ID" value="KAF0716894.1"/>
    <property type="molecule type" value="Genomic_DNA"/>
</dbReference>
<proteinExistence type="predicted"/>
<comment type="caution">
    <text evidence="2">The sequence shown here is derived from an EMBL/GenBank/DDBJ whole genome shotgun (WGS) entry which is preliminary data.</text>
</comment>
<evidence type="ECO:0000256" key="1">
    <source>
        <dbReference type="SAM" id="Phobius"/>
    </source>
</evidence>
<keyword evidence="1" id="KW-0472">Membrane</keyword>
<organism evidence="2 3">
    <name type="scientific">Aphis craccivora</name>
    <name type="common">Cowpea aphid</name>
    <dbReference type="NCBI Taxonomy" id="307492"/>
    <lineage>
        <taxon>Eukaryota</taxon>
        <taxon>Metazoa</taxon>
        <taxon>Ecdysozoa</taxon>
        <taxon>Arthropoda</taxon>
        <taxon>Hexapoda</taxon>
        <taxon>Insecta</taxon>
        <taxon>Pterygota</taxon>
        <taxon>Neoptera</taxon>
        <taxon>Paraneoptera</taxon>
        <taxon>Hemiptera</taxon>
        <taxon>Sternorrhyncha</taxon>
        <taxon>Aphidomorpha</taxon>
        <taxon>Aphidoidea</taxon>
        <taxon>Aphididae</taxon>
        <taxon>Aphidini</taxon>
        <taxon>Aphis</taxon>
        <taxon>Aphis</taxon>
    </lineage>
</organism>
<name>A0A6G0W0E0_APHCR</name>
<keyword evidence="3" id="KW-1185">Reference proteome</keyword>
<evidence type="ECO:0000313" key="3">
    <source>
        <dbReference type="Proteomes" id="UP000478052"/>
    </source>
</evidence>
<evidence type="ECO:0000313" key="2">
    <source>
        <dbReference type="EMBL" id="KAF0716894.1"/>
    </source>
</evidence>
<keyword evidence="1" id="KW-0812">Transmembrane</keyword>
<dbReference type="Proteomes" id="UP000478052">
    <property type="component" value="Unassembled WGS sequence"/>
</dbReference>
<dbReference type="AlphaFoldDB" id="A0A6G0W0E0"/>
<keyword evidence="1" id="KW-1133">Transmembrane helix</keyword>
<gene>
    <name evidence="2" type="ORF">FWK35_00036336</name>
</gene>
<reference evidence="2 3" key="1">
    <citation type="submission" date="2019-08" db="EMBL/GenBank/DDBJ databases">
        <title>Whole genome of Aphis craccivora.</title>
        <authorList>
            <person name="Voronova N.V."/>
            <person name="Shulinski R.S."/>
            <person name="Bandarenka Y.V."/>
            <person name="Zhorov D.G."/>
            <person name="Warner D."/>
        </authorList>
    </citation>
    <scope>NUCLEOTIDE SEQUENCE [LARGE SCALE GENOMIC DNA]</scope>
    <source>
        <strain evidence="2">180601</strain>
        <tissue evidence="2">Whole Body</tissue>
    </source>
</reference>
<accession>A0A6G0W0E0</accession>
<protein>
    <submittedName>
        <fullName evidence="2">THAP-type domain-containing protein</fullName>
    </submittedName>
</protein>